<dbReference type="EMBL" id="JAVIZN010000002">
    <property type="protein sequence ID" value="MDR6201799.1"/>
    <property type="molecule type" value="Genomic_DNA"/>
</dbReference>
<comment type="caution">
    <text evidence="1">The sequence shown here is derived from an EMBL/GenBank/DDBJ whole genome shotgun (WGS) entry which is preliminary data.</text>
</comment>
<evidence type="ECO:0000313" key="2">
    <source>
        <dbReference type="Proteomes" id="UP001245184"/>
    </source>
</evidence>
<accession>A0ABD5C955</accession>
<evidence type="ECO:0000313" key="1">
    <source>
        <dbReference type="EMBL" id="MDR6201799.1"/>
    </source>
</evidence>
<organism evidence="1 2">
    <name type="scientific">Paraburkholderia graminis</name>
    <dbReference type="NCBI Taxonomy" id="60548"/>
    <lineage>
        <taxon>Bacteria</taxon>
        <taxon>Pseudomonadati</taxon>
        <taxon>Pseudomonadota</taxon>
        <taxon>Betaproteobacteria</taxon>
        <taxon>Burkholderiales</taxon>
        <taxon>Burkholderiaceae</taxon>
        <taxon>Paraburkholderia</taxon>
    </lineage>
</organism>
<protein>
    <submittedName>
        <fullName evidence="1">Uncharacterized protein</fullName>
    </submittedName>
</protein>
<sequence length="110" mass="11320">MAAALAVTHGLSPCPVNVWRQKMSPLEAGSFSLQARNAKAAYWLAASGATAGADAPFFIFCFFGFLTCFVVGGEYELTELDAAGAAVCASAAEAPTANETAVNNSASFFI</sequence>
<gene>
    <name evidence="1" type="ORF">QF025_000519</name>
</gene>
<reference evidence="1 2" key="1">
    <citation type="submission" date="2023-08" db="EMBL/GenBank/DDBJ databases">
        <title>Genome sequencing of plant associated microbes to promote plant fitness in Sorghum bicolor and Oryza sativa.</title>
        <authorList>
            <person name="Coleman-Derr D."/>
        </authorList>
    </citation>
    <scope>NUCLEOTIDE SEQUENCE [LARGE SCALE GENOMIC DNA]</scope>
    <source>
        <strain evidence="1 2">SLBN-33</strain>
    </source>
</reference>
<dbReference type="Proteomes" id="UP001245184">
    <property type="component" value="Unassembled WGS sequence"/>
</dbReference>
<proteinExistence type="predicted"/>
<dbReference type="AlphaFoldDB" id="A0ABD5C955"/>
<name>A0ABD5C955_9BURK</name>